<name>N2BM52_9FIRM</name>
<dbReference type="InterPro" id="IPR013196">
    <property type="entry name" value="HTH_11"/>
</dbReference>
<reference evidence="4 5" key="1">
    <citation type="journal article" date="2014" name="Genome Announc.">
        <title>Draft genome sequences of the altered schaedler flora, a defined bacterial community from gnotobiotic mice.</title>
        <authorList>
            <person name="Wannemuehler M.J."/>
            <person name="Overstreet A.M."/>
            <person name="Ward D.V."/>
            <person name="Phillips G.J."/>
        </authorList>
    </citation>
    <scope>NUCLEOTIDE SEQUENCE [LARGE SCALE GENOMIC DNA]</scope>
    <source>
        <strain evidence="4 5">ASF492</strain>
    </source>
</reference>
<evidence type="ECO:0000313" key="5">
    <source>
        <dbReference type="Proteomes" id="UP000012589"/>
    </source>
</evidence>
<proteinExistence type="predicted"/>
<dbReference type="eggNOG" id="COG2378">
    <property type="taxonomic scope" value="Bacteria"/>
</dbReference>
<evidence type="ECO:0000313" key="4">
    <source>
        <dbReference type="EMBL" id="EMZ37909.1"/>
    </source>
</evidence>
<protein>
    <recommendedName>
        <fullName evidence="3">HTH deoR-type domain-containing protein</fullName>
    </recommendedName>
</protein>
<keyword evidence="1" id="KW-0805">Transcription regulation</keyword>
<dbReference type="InterPro" id="IPR036388">
    <property type="entry name" value="WH-like_DNA-bd_sf"/>
</dbReference>
<dbReference type="SUPFAM" id="SSF46785">
    <property type="entry name" value="Winged helix' DNA-binding domain"/>
    <property type="match status" value="1"/>
</dbReference>
<dbReference type="PATRIC" id="fig|1235802.3.peg.244"/>
<dbReference type="Proteomes" id="UP000012589">
    <property type="component" value="Unassembled WGS sequence"/>
</dbReference>
<organism evidence="4 5">
    <name type="scientific">Eubacterium plexicaudatum ASF492</name>
    <dbReference type="NCBI Taxonomy" id="1235802"/>
    <lineage>
        <taxon>Bacteria</taxon>
        <taxon>Bacillati</taxon>
        <taxon>Bacillota</taxon>
        <taxon>Clostridia</taxon>
        <taxon>Eubacteriales</taxon>
        <taxon>Eubacteriaceae</taxon>
        <taxon>Eubacterium</taxon>
    </lineage>
</organism>
<feature type="domain" description="HTH deoR-type" evidence="3">
    <location>
        <begin position="1"/>
        <end position="55"/>
    </location>
</feature>
<dbReference type="STRING" id="1235802.C823_00233"/>
<dbReference type="Gene3D" id="1.10.10.10">
    <property type="entry name" value="Winged helix-like DNA-binding domain superfamily/Winged helix DNA-binding domain"/>
    <property type="match status" value="1"/>
</dbReference>
<keyword evidence="2" id="KW-0804">Transcription</keyword>
<sequence length="90" mass="9752">MFKILYYLLDKGTVTAPELAKKFEVSVRTIYRDIDMLSGAGIPVYITTGHGGGIHLFDNQACYYSAPGGARFQQVKVLNPPGSGVATHFA</sequence>
<dbReference type="InterPro" id="IPR036390">
    <property type="entry name" value="WH_DNA-bd_sf"/>
</dbReference>
<gene>
    <name evidence="4" type="ORF">C823_00233</name>
</gene>
<dbReference type="EMBL" id="AQFT01000009">
    <property type="protein sequence ID" value="EMZ37909.1"/>
    <property type="molecule type" value="Genomic_DNA"/>
</dbReference>
<accession>N2BM52</accession>
<comment type="caution">
    <text evidence="4">The sequence shown here is derived from an EMBL/GenBank/DDBJ whole genome shotgun (WGS) entry which is preliminary data.</text>
</comment>
<dbReference type="Pfam" id="PF08279">
    <property type="entry name" value="HTH_11"/>
    <property type="match status" value="1"/>
</dbReference>
<dbReference type="GO" id="GO:0003700">
    <property type="term" value="F:DNA-binding transcription factor activity"/>
    <property type="evidence" value="ECO:0007669"/>
    <property type="project" value="InterPro"/>
</dbReference>
<dbReference type="InterPro" id="IPR001034">
    <property type="entry name" value="DeoR_HTH"/>
</dbReference>
<evidence type="ECO:0000259" key="3">
    <source>
        <dbReference type="PROSITE" id="PS51000"/>
    </source>
</evidence>
<evidence type="ECO:0000256" key="1">
    <source>
        <dbReference type="ARBA" id="ARBA00023015"/>
    </source>
</evidence>
<dbReference type="HOGENOM" id="CLU_2436388_0_0_9"/>
<evidence type="ECO:0000256" key="2">
    <source>
        <dbReference type="ARBA" id="ARBA00023163"/>
    </source>
</evidence>
<dbReference type="PROSITE" id="PS51000">
    <property type="entry name" value="HTH_DEOR_2"/>
    <property type="match status" value="1"/>
</dbReference>
<dbReference type="AlphaFoldDB" id="N2BM52"/>
<keyword evidence="5" id="KW-1185">Reference proteome</keyword>